<evidence type="ECO:0000256" key="1">
    <source>
        <dbReference type="ARBA" id="ARBA00001917"/>
    </source>
</evidence>
<comment type="similarity">
    <text evidence="4">Belongs to the flavoredoxin family.</text>
</comment>
<dbReference type="InterPro" id="IPR002563">
    <property type="entry name" value="Flavin_Rdtase-like_dom"/>
</dbReference>
<dbReference type="Proteomes" id="UP001497453">
    <property type="component" value="Chromosome 3"/>
</dbReference>
<evidence type="ECO:0000256" key="3">
    <source>
        <dbReference type="ARBA" id="ARBA00022643"/>
    </source>
</evidence>
<evidence type="ECO:0000313" key="7">
    <source>
        <dbReference type="EMBL" id="CAL1704537.1"/>
    </source>
</evidence>
<gene>
    <name evidence="7" type="ORF">GFSPODELE1_LOCUS5042</name>
</gene>
<dbReference type="PANTHER" id="PTHR33798">
    <property type="entry name" value="FLAVOPROTEIN OXYGENASE"/>
    <property type="match status" value="1"/>
</dbReference>
<dbReference type="SMART" id="SM00903">
    <property type="entry name" value="Flavin_Reduct"/>
    <property type="match status" value="1"/>
</dbReference>
<evidence type="ECO:0000256" key="4">
    <source>
        <dbReference type="ARBA" id="ARBA00038054"/>
    </source>
</evidence>
<evidence type="ECO:0000256" key="2">
    <source>
        <dbReference type="ARBA" id="ARBA00022630"/>
    </source>
</evidence>
<dbReference type="EMBL" id="OZ037946">
    <property type="protein sequence ID" value="CAL1704537.1"/>
    <property type="molecule type" value="Genomic_DNA"/>
</dbReference>
<keyword evidence="2" id="KW-0285">Flavoprotein</keyword>
<keyword evidence="3" id="KW-0288">FMN</keyword>
<reference evidence="8" key="1">
    <citation type="submission" date="2024-04" db="EMBL/GenBank/DDBJ databases">
        <authorList>
            <person name="Shaw F."/>
            <person name="Minotto A."/>
        </authorList>
    </citation>
    <scope>NUCLEOTIDE SEQUENCE [LARGE SCALE GENOMIC DNA]</scope>
</reference>
<evidence type="ECO:0000259" key="6">
    <source>
        <dbReference type="SMART" id="SM00903"/>
    </source>
</evidence>
<keyword evidence="8" id="KW-1185">Reference proteome</keyword>
<accession>A0ABP1D9K5</accession>
<dbReference type="Gene3D" id="2.30.110.10">
    <property type="entry name" value="Electron Transport, Fmn-binding Protein, Chain A"/>
    <property type="match status" value="1"/>
</dbReference>
<evidence type="ECO:0000256" key="5">
    <source>
        <dbReference type="SAM" id="MobiDB-lite"/>
    </source>
</evidence>
<sequence length="297" mass="32702">MASRSSDLPAFTESTFQYTQPPNPSFKFGQKVDATPEGKAWADGEKEGWKVIETDKEDPMKLVLSSIITVWSKLLEYSFDSKYPLMISAITPRPVAFVSTISDTGVENLGLMSWFNMVTAYPALISISVAIVNNKVKDTTRNILATKEFTVNIISVPWIDNANACSIDAPADVSEWALSGLTKAPSVHVKPPRVKESAFSMECELFQTIDITHPESGVKSTTLILGRVKYIHVRRDTLNERGNVDPDKLKPIGRLGDILYASLGGGFRIPRPSWAVEGENVLELEKEDAGIRQPSGL</sequence>
<comment type="cofactor">
    <cofactor evidence="1">
        <name>FMN</name>
        <dbReference type="ChEBI" id="CHEBI:58210"/>
    </cofactor>
</comment>
<organism evidence="7 8">
    <name type="scientific">Somion occarium</name>
    <dbReference type="NCBI Taxonomy" id="3059160"/>
    <lineage>
        <taxon>Eukaryota</taxon>
        <taxon>Fungi</taxon>
        <taxon>Dikarya</taxon>
        <taxon>Basidiomycota</taxon>
        <taxon>Agaricomycotina</taxon>
        <taxon>Agaricomycetes</taxon>
        <taxon>Polyporales</taxon>
        <taxon>Cerrenaceae</taxon>
        <taxon>Somion</taxon>
    </lineage>
</organism>
<evidence type="ECO:0000313" key="8">
    <source>
        <dbReference type="Proteomes" id="UP001497453"/>
    </source>
</evidence>
<proteinExistence type="inferred from homology"/>
<dbReference type="Pfam" id="PF01613">
    <property type="entry name" value="Flavin_Reduct"/>
    <property type="match status" value="1"/>
</dbReference>
<dbReference type="SUPFAM" id="SSF50475">
    <property type="entry name" value="FMN-binding split barrel"/>
    <property type="match status" value="1"/>
</dbReference>
<feature type="compositionally biased region" description="Polar residues" evidence="5">
    <location>
        <begin position="1"/>
        <end position="20"/>
    </location>
</feature>
<feature type="region of interest" description="Disordered" evidence="5">
    <location>
        <begin position="1"/>
        <end position="29"/>
    </location>
</feature>
<feature type="domain" description="Flavin reductase like" evidence="6">
    <location>
        <begin position="88"/>
        <end position="245"/>
    </location>
</feature>
<name>A0ABP1D9K5_9APHY</name>
<protein>
    <recommendedName>
        <fullName evidence="6">Flavin reductase like domain-containing protein</fullName>
    </recommendedName>
</protein>
<dbReference type="InterPro" id="IPR012349">
    <property type="entry name" value="Split_barrel_FMN-bd"/>
</dbReference>
<dbReference type="PANTHER" id="PTHR33798:SF5">
    <property type="entry name" value="FLAVIN REDUCTASE LIKE DOMAIN-CONTAINING PROTEIN"/>
    <property type="match status" value="1"/>
</dbReference>